<evidence type="ECO:0000256" key="1">
    <source>
        <dbReference type="ARBA" id="ARBA00023242"/>
    </source>
</evidence>
<dbReference type="Pfam" id="PF00651">
    <property type="entry name" value="BTB"/>
    <property type="match status" value="1"/>
</dbReference>
<evidence type="ECO:0000256" key="2">
    <source>
        <dbReference type="SAM" id="MobiDB-lite"/>
    </source>
</evidence>
<dbReference type="EMBL" id="KK117122">
    <property type="protein sequence ID" value="KFM69610.1"/>
    <property type="molecule type" value="Genomic_DNA"/>
</dbReference>
<dbReference type="GO" id="GO:0005634">
    <property type="term" value="C:nucleus"/>
    <property type="evidence" value="ECO:0007669"/>
    <property type="project" value="TreeGrafter"/>
</dbReference>
<feature type="compositionally biased region" description="Basic residues" evidence="2">
    <location>
        <begin position="136"/>
        <end position="146"/>
    </location>
</feature>
<dbReference type="Proteomes" id="UP000054359">
    <property type="component" value="Unassembled WGS sequence"/>
</dbReference>
<feature type="non-terminal residue" evidence="4">
    <location>
        <position position="243"/>
    </location>
</feature>
<dbReference type="STRING" id="407821.A0A087TWX1"/>
<name>A0A087TWX1_STEMI</name>
<dbReference type="AlphaFoldDB" id="A0A087TWX1"/>
<dbReference type="OMA" id="LAITMCP"/>
<sequence length="243" mass="27566">MFTMFESLKSMENFVDVTLACEGRLIKAHKLILSAGSKFFHNLFITNPCKHPIIVMHDIKYNVLKAIIEFMYKGEIYVTHDHLQVLLKTAKTLDVKGLAEIWKDSNRTENPDSQETSHSSTTMSSMTVPPESPPSSHKKKRIRLRKQSFDSSFSNDEIVPKIEESTSPESQEPIDFVSNIGDSSNLLPNNMLTIPRPIKRFSSSSKPVSVPVCEELEVDPVTDHDYNMESFKEEQTSLTSEQV</sequence>
<dbReference type="InterPro" id="IPR000210">
    <property type="entry name" value="BTB/POZ_dom"/>
</dbReference>
<feature type="compositionally biased region" description="Basic and acidic residues" evidence="2">
    <location>
        <begin position="224"/>
        <end position="235"/>
    </location>
</feature>
<dbReference type="OrthoDB" id="9978265at2759"/>
<dbReference type="SUPFAM" id="SSF54695">
    <property type="entry name" value="POZ domain"/>
    <property type="match status" value="1"/>
</dbReference>
<evidence type="ECO:0000259" key="3">
    <source>
        <dbReference type="PROSITE" id="PS50097"/>
    </source>
</evidence>
<dbReference type="CDD" id="cd18315">
    <property type="entry name" value="BTB_POZ_BAB-like"/>
    <property type="match status" value="1"/>
</dbReference>
<proteinExistence type="predicted"/>
<feature type="domain" description="BTB" evidence="3">
    <location>
        <begin position="15"/>
        <end position="80"/>
    </location>
</feature>
<dbReference type="PROSITE" id="PS50097">
    <property type="entry name" value="BTB"/>
    <property type="match status" value="1"/>
</dbReference>
<dbReference type="InterPro" id="IPR011333">
    <property type="entry name" value="SKP1/BTB/POZ_sf"/>
</dbReference>
<dbReference type="PANTHER" id="PTHR23110">
    <property type="entry name" value="BTB DOMAIN TRANSCRIPTION FACTOR"/>
    <property type="match status" value="1"/>
</dbReference>
<reference evidence="4 5" key="1">
    <citation type="submission" date="2013-11" db="EMBL/GenBank/DDBJ databases">
        <title>Genome sequencing of Stegodyphus mimosarum.</title>
        <authorList>
            <person name="Bechsgaard J."/>
        </authorList>
    </citation>
    <scope>NUCLEOTIDE SEQUENCE [LARGE SCALE GENOMIC DNA]</scope>
</reference>
<gene>
    <name evidence="4" type="ORF">X975_03906</name>
</gene>
<feature type="region of interest" description="Disordered" evidence="2">
    <location>
        <begin position="224"/>
        <end position="243"/>
    </location>
</feature>
<dbReference type="InterPro" id="IPR051095">
    <property type="entry name" value="Dros_DevTransReg"/>
</dbReference>
<accession>A0A087TWX1</accession>
<dbReference type="PANTHER" id="PTHR23110:SF109">
    <property type="entry name" value="FI07618P-RELATED"/>
    <property type="match status" value="1"/>
</dbReference>
<evidence type="ECO:0000313" key="4">
    <source>
        <dbReference type="EMBL" id="KFM69610.1"/>
    </source>
</evidence>
<organism evidence="4 5">
    <name type="scientific">Stegodyphus mimosarum</name>
    <name type="common">African social velvet spider</name>
    <dbReference type="NCBI Taxonomy" id="407821"/>
    <lineage>
        <taxon>Eukaryota</taxon>
        <taxon>Metazoa</taxon>
        <taxon>Ecdysozoa</taxon>
        <taxon>Arthropoda</taxon>
        <taxon>Chelicerata</taxon>
        <taxon>Arachnida</taxon>
        <taxon>Araneae</taxon>
        <taxon>Araneomorphae</taxon>
        <taxon>Entelegynae</taxon>
        <taxon>Eresoidea</taxon>
        <taxon>Eresidae</taxon>
        <taxon>Stegodyphus</taxon>
    </lineage>
</organism>
<protein>
    <submittedName>
        <fullName evidence="4">Protein bric-a-brac 2</fullName>
    </submittedName>
</protein>
<keyword evidence="1" id="KW-0539">Nucleus</keyword>
<evidence type="ECO:0000313" key="5">
    <source>
        <dbReference type="Proteomes" id="UP000054359"/>
    </source>
</evidence>
<feature type="compositionally biased region" description="Low complexity" evidence="2">
    <location>
        <begin position="113"/>
        <end position="129"/>
    </location>
</feature>
<dbReference type="SMART" id="SM00225">
    <property type="entry name" value="BTB"/>
    <property type="match status" value="1"/>
</dbReference>
<feature type="region of interest" description="Disordered" evidence="2">
    <location>
        <begin position="105"/>
        <end position="177"/>
    </location>
</feature>
<dbReference type="Gene3D" id="3.30.710.10">
    <property type="entry name" value="Potassium Channel Kv1.1, Chain A"/>
    <property type="match status" value="1"/>
</dbReference>
<dbReference type="GO" id="GO:0006357">
    <property type="term" value="P:regulation of transcription by RNA polymerase II"/>
    <property type="evidence" value="ECO:0007669"/>
    <property type="project" value="TreeGrafter"/>
</dbReference>
<keyword evidence="5" id="KW-1185">Reference proteome</keyword>